<keyword evidence="2" id="KW-0614">Plasmid</keyword>
<protein>
    <submittedName>
        <fullName evidence="2">Uncharacterized protein</fullName>
    </submittedName>
</protein>
<dbReference type="AlphaFoldDB" id="Q5NX06"/>
<feature type="region of interest" description="Disordered" evidence="1">
    <location>
        <begin position="90"/>
        <end position="119"/>
    </location>
</feature>
<reference evidence="2 3" key="1">
    <citation type="journal article" date="2005" name="Arch. Microbiol.">
        <title>The genome sequence of an anaerobic aromatic-degrading denitrifying bacterium, strain EbN1.</title>
        <authorList>
            <person name="Rabus R."/>
            <person name="Kube M."/>
            <person name="Heider J."/>
            <person name="Beck A."/>
            <person name="Heitmann K."/>
            <person name="Widdel F."/>
            <person name="Reinhardt R."/>
        </authorList>
    </citation>
    <scope>NUCLEOTIDE SEQUENCE [LARGE SCALE GENOMIC DNA]</scope>
    <source>
        <strain evidence="2 3">EbN1</strain>
        <plasmid evidence="3">Plasmid pAzo1</plasmid>
    </source>
</reference>
<geneLocation type="plasmid" evidence="3">
    <name>pAzo1</name>
</geneLocation>
<dbReference type="EMBL" id="CR555307">
    <property type="protein sequence ID" value="CAI10408.1"/>
    <property type="molecule type" value="Genomic_DNA"/>
</dbReference>
<name>Q5NX06_AROAE</name>
<dbReference type="HOGENOM" id="CLU_2056498_0_0_4"/>
<proteinExistence type="predicted"/>
<sequence>MKRAPIVNPVLAKLMANERDPVEALAGDQVSAKGIWAVGLAQTDLLRHGRVVKLACGHYTLTKATHRSGCPRCGEMIRAGYDHDAFRRQGAPDEFSWPDDPFRAVHEPPKAEFQRRSVI</sequence>
<evidence type="ECO:0000256" key="1">
    <source>
        <dbReference type="SAM" id="MobiDB-lite"/>
    </source>
</evidence>
<accession>Q5NX06</accession>
<keyword evidence="3" id="KW-1185">Reference proteome</keyword>
<organism evidence="2 3">
    <name type="scientific">Aromatoleum aromaticum (strain DSM 19018 / LMG 30748 / EbN1)</name>
    <name type="common">Azoarcus sp. (strain EbN1)</name>
    <dbReference type="NCBI Taxonomy" id="76114"/>
    <lineage>
        <taxon>Bacteria</taxon>
        <taxon>Pseudomonadati</taxon>
        <taxon>Pseudomonadota</taxon>
        <taxon>Betaproteobacteria</taxon>
        <taxon>Rhodocyclales</taxon>
        <taxon>Rhodocyclaceae</taxon>
        <taxon>Aromatoleum</taxon>
    </lineage>
</organism>
<gene>
    <name evidence="2" type="ORF">p1B214</name>
</gene>
<evidence type="ECO:0000313" key="2">
    <source>
        <dbReference type="EMBL" id="CAI10408.1"/>
    </source>
</evidence>
<feature type="compositionally biased region" description="Basic and acidic residues" evidence="1">
    <location>
        <begin position="100"/>
        <end position="119"/>
    </location>
</feature>
<dbReference type="KEGG" id="eba:p1B214"/>
<evidence type="ECO:0000313" key="3">
    <source>
        <dbReference type="Proteomes" id="UP000006552"/>
    </source>
</evidence>
<dbReference type="Proteomes" id="UP000006552">
    <property type="component" value="Plasmid 1"/>
</dbReference>
<dbReference type="RefSeq" id="WP_011254771.1">
    <property type="nucleotide sequence ID" value="NC_006823.1"/>
</dbReference>